<feature type="domain" description="DUF58" evidence="2">
    <location>
        <begin position="207"/>
        <end position="287"/>
    </location>
</feature>
<proteinExistence type="predicted"/>
<dbReference type="PANTHER" id="PTHR34351">
    <property type="entry name" value="SLR1927 PROTEIN-RELATED"/>
    <property type="match status" value="1"/>
</dbReference>
<evidence type="ECO:0000313" key="3">
    <source>
        <dbReference type="EMBL" id="TGA99155.1"/>
    </source>
</evidence>
<dbReference type="InterPro" id="IPR002881">
    <property type="entry name" value="DUF58"/>
</dbReference>
<gene>
    <name evidence="3" type="ORF">E4665_05060</name>
</gene>
<dbReference type="EMBL" id="SRJD01000004">
    <property type="protein sequence ID" value="TGA99155.1"/>
    <property type="molecule type" value="Genomic_DNA"/>
</dbReference>
<dbReference type="PANTHER" id="PTHR34351:SF2">
    <property type="entry name" value="DUF58 DOMAIN-CONTAINING PROTEIN"/>
    <property type="match status" value="1"/>
</dbReference>
<evidence type="ECO:0000259" key="2">
    <source>
        <dbReference type="Pfam" id="PF01882"/>
    </source>
</evidence>
<dbReference type="OrthoDB" id="140416at2"/>
<dbReference type="RefSeq" id="WP_135347711.1">
    <property type="nucleotide sequence ID" value="NZ_SRJD01000004.1"/>
</dbReference>
<name>A0A4Z0GSG6_9BACL</name>
<feature type="transmembrane region" description="Helical" evidence="1">
    <location>
        <begin position="39"/>
        <end position="61"/>
    </location>
</feature>
<organism evidence="3 4">
    <name type="scientific">Sporolactobacillus shoreae</name>
    <dbReference type="NCBI Taxonomy" id="1465501"/>
    <lineage>
        <taxon>Bacteria</taxon>
        <taxon>Bacillati</taxon>
        <taxon>Bacillota</taxon>
        <taxon>Bacilli</taxon>
        <taxon>Bacillales</taxon>
        <taxon>Sporolactobacillaceae</taxon>
        <taxon>Sporolactobacillus</taxon>
    </lineage>
</organism>
<evidence type="ECO:0000313" key="4">
    <source>
        <dbReference type="Proteomes" id="UP000298347"/>
    </source>
</evidence>
<keyword evidence="1" id="KW-0812">Transmembrane</keyword>
<dbReference type="AlphaFoldDB" id="A0A4Z0GSG6"/>
<sequence>MSRFLSPLRYFKNKGIPRLWIIFLVIGLMFYFAMVQGGFISWFIFYAFLPVAGYILILLFYPFKSIIASRVIQNTQLFAGDTLHLRIILRRKLPIPFFLVTVCEAEEDEGNARPGASVSGTFLWLGTRASFSCSIPDIKRGKHTFSSIELKTEDPFGFYRKRVRISCESVIIVYPKVRPVGFSENRPGKAFNPLSQDTDFSQFSGLRAYQPSDRLSWLDWKSTAKTSHLVTKQYEPEGESQASVVFVSHEFDSDELFERGVSFTASLVQTLLRNHFNVRLTCGAVSQTLLIRQNNRKEWSEAFLMLAELTKKDALRSGDVPISNREKRAGFAVSTDPEIVEKLGRNARSSGLSQTLFYVSNRNQGESVSRYASLFSAIFIVSSDDFGKILKAGI</sequence>
<reference evidence="3 4" key="1">
    <citation type="journal article" date="2015" name="Int. J. Syst. Evol. Microbiol.">
        <title>Sporolactobacillus shoreae sp. nov. and Sporolactobacillus spathodeae sp. nov., two spore-forming lactic acid bacteria isolated from tree barks in Thailand.</title>
        <authorList>
            <person name="Thamacharoensuk T."/>
            <person name="Kitahara M."/>
            <person name="Ohkuma M."/>
            <person name="Thongchul N."/>
            <person name="Tanasupawat S."/>
        </authorList>
    </citation>
    <scope>NUCLEOTIDE SEQUENCE [LARGE SCALE GENOMIC DNA]</scope>
    <source>
        <strain evidence="3 4">BK92</strain>
    </source>
</reference>
<comment type="caution">
    <text evidence="3">The sequence shown here is derived from an EMBL/GenBank/DDBJ whole genome shotgun (WGS) entry which is preliminary data.</text>
</comment>
<accession>A0A4Z0GSG6</accession>
<keyword evidence="1" id="KW-1133">Transmembrane helix</keyword>
<keyword evidence="1" id="KW-0472">Membrane</keyword>
<keyword evidence="4" id="KW-1185">Reference proteome</keyword>
<dbReference type="Pfam" id="PF01882">
    <property type="entry name" value="DUF58"/>
    <property type="match status" value="1"/>
</dbReference>
<evidence type="ECO:0000256" key="1">
    <source>
        <dbReference type="SAM" id="Phobius"/>
    </source>
</evidence>
<feature type="transmembrane region" description="Helical" evidence="1">
    <location>
        <begin position="16"/>
        <end position="33"/>
    </location>
</feature>
<protein>
    <submittedName>
        <fullName evidence="3">DUF58 domain-containing protein</fullName>
    </submittedName>
</protein>
<dbReference type="Proteomes" id="UP000298347">
    <property type="component" value="Unassembled WGS sequence"/>
</dbReference>